<feature type="transmembrane region" description="Helical" evidence="8">
    <location>
        <begin position="248"/>
        <end position="266"/>
    </location>
</feature>
<reference evidence="10 11" key="1">
    <citation type="submission" date="2013-09" db="EMBL/GenBank/DDBJ databases">
        <title>Whole genome shotgun sequence of Vibrio ezurae NBRC 102218.</title>
        <authorList>
            <person name="Yoshida I."/>
            <person name="Hosoyama A."/>
            <person name="Numata M."/>
            <person name="Hashimoto M."/>
            <person name="Hosoyama Y."/>
            <person name="Tsuchikane K."/>
            <person name="Noguchi M."/>
            <person name="Hirakata S."/>
            <person name="Ichikawa N."/>
            <person name="Ohji S."/>
            <person name="Yamazoe A."/>
            <person name="Fujita N."/>
        </authorList>
    </citation>
    <scope>NUCLEOTIDE SEQUENCE [LARGE SCALE GENOMIC DNA]</scope>
    <source>
        <strain evidence="10 11">NBRC 102218</strain>
    </source>
</reference>
<dbReference type="RefSeq" id="WP_021713246.1">
    <property type="nucleotide sequence ID" value="NZ_BATM01000017.1"/>
</dbReference>
<keyword evidence="7 8" id="KW-0472">Membrane</keyword>
<dbReference type="EMBL" id="BATM01000017">
    <property type="protein sequence ID" value="GAD79537.1"/>
    <property type="molecule type" value="Genomic_DNA"/>
</dbReference>
<evidence type="ECO:0000313" key="11">
    <source>
        <dbReference type="Proteomes" id="UP000016562"/>
    </source>
</evidence>
<dbReference type="eggNOG" id="COG0477">
    <property type="taxonomic scope" value="Bacteria"/>
</dbReference>
<evidence type="ECO:0000256" key="4">
    <source>
        <dbReference type="ARBA" id="ARBA00022475"/>
    </source>
</evidence>
<feature type="transmembrane region" description="Helical" evidence="8">
    <location>
        <begin position="130"/>
        <end position="152"/>
    </location>
</feature>
<dbReference type="Pfam" id="PF07690">
    <property type="entry name" value="MFS_1"/>
    <property type="match status" value="1"/>
</dbReference>
<keyword evidence="4" id="KW-1003">Cell membrane</keyword>
<feature type="transmembrane region" description="Helical" evidence="8">
    <location>
        <begin position="95"/>
        <end position="118"/>
    </location>
</feature>
<feature type="transmembrane region" description="Helical" evidence="8">
    <location>
        <begin position="42"/>
        <end position="60"/>
    </location>
</feature>
<keyword evidence="5 8" id="KW-0812">Transmembrane</keyword>
<name>U3B268_9VIBR</name>
<dbReference type="PANTHER" id="PTHR42718">
    <property type="entry name" value="MAJOR FACILITATOR SUPERFAMILY MULTIDRUG TRANSPORTER MFSC"/>
    <property type="match status" value="1"/>
</dbReference>
<evidence type="ECO:0000256" key="1">
    <source>
        <dbReference type="ARBA" id="ARBA00004651"/>
    </source>
</evidence>
<dbReference type="GO" id="GO:1990961">
    <property type="term" value="P:xenobiotic detoxification by transmembrane export across the plasma membrane"/>
    <property type="evidence" value="ECO:0007669"/>
    <property type="project" value="InterPro"/>
</dbReference>
<feature type="transmembrane region" description="Helical" evidence="8">
    <location>
        <begin position="158"/>
        <end position="178"/>
    </location>
</feature>
<dbReference type="PANTHER" id="PTHR42718:SF9">
    <property type="entry name" value="MAJOR FACILITATOR SUPERFAMILY MULTIDRUG TRANSPORTER MFSC"/>
    <property type="match status" value="1"/>
</dbReference>
<comment type="caution">
    <text evidence="10">The sequence shown here is derived from an EMBL/GenBank/DDBJ whole genome shotgun (WGS) entry which is preliminary data.</text>
</comment>
<sequence>MNQKPPIYLFLLLIIVSPMAIDIYLPAFPQMAQNLNSPINDIQVTITLFLAALGLGQLIAGPLADRYGRKPLIIAGLIVYIISSSIAALSQQIEILWLSRIFQGLGTCAVSVSVMSGVRDSYSSERTASIYSYINGVICVIPALAPFVGGWLSETWNWRATFCFMSGYALLIAIICLWRLPETRPANTVCSTKLINWQQYKPILHNATFQFNSGLVMLAMAIIIAFVSIAPVRLMLELHLDPTSFSLWFGSNAIINIMASFMAPIAIKKLGKTRALQFAISMCTLAALLILLLSNIDHPFAFMGPIFIASTGFCLILGICCSSALAPFSQRAGTAASLLGFFQMAGASALVGIVNLMPLASLHIMAFVMALPLAWFVCYKRDVTLKVYDE</sequence>
<evidence type="ECO:0000256" key="2">
    <source>
        <dbReference type="ARBA" id="ARBA00006236"/>
    </source>
</evidence>
<comment type="similarity">
    <text evidence="2 8">Belongs to the major facilitator superfamily. Bcr/CmlA family.</text>
</comment>
<organism evidence="10 11">
    <name type="scientific">Vibrio ezurae NBRC 102218</name>
    <dbReference type="NCBI Taxonomy" id="1219080"/>
    <lineage>
        <taxon>Bacteria</taxon>
        <taxon>Pseudomonadati</taxon>
        <taxon>Pseudomonadota</taxon>
        <taxon>Gammaproteobacteria</taxon>
        <taxon>Vibrionales</taxon>
        <taxon>Vibrionaceae</taxon>
        <taxon>Vibrio</taxon>
    </lineage>
</organism>
<dbReference type="InterPro" id="IPR004812">
    <property type="entry name" value="Efflux_drug-R_Bcr/CmlA"/>
</dbReference>
<protein>
    <recommendedName>
        <fullName evidence="8">Bcr/CflA family efflux transporter</fullName>
    </recommendedName>
</protein>
<keyword evidence="6 8" id="KW-1133">Transmembrane helix</keyword>
<dbReference type="InterPro" id="IPR036259">
    <property type="entry name" value="MFS_trans_sf"/>
</dbReference>
<keyword evidence="3 8" id="KW-0813">Transport</keyword>
<evidence type="ECO:0000256" key="7">
    <source>
        <dbReference type="ARBA" id="ARBA00023136"/>
    </source>
</evidence>
<dbReference type="SUPFAM" id="SSF103473">
    <property type="entry name" value="MFS general substrate transporter"/>
    <property type="match status" value="1"/>
</dbReference>
<feature type="transmembrane region" description="Helical" evidence="8">
    <location>
        <begin position="335"/>
        <end position="354"/>
    </location>
</feature>
<keyword evidence="11" id="KW-1185">Reference proteome</keyword>
<evidence type="ECO:0000313" key="10">
    <source>
        <dbReference type="EMBL" id="GAD79537.1"/>
    </source>
</evidence>
<dbReference type="Gene3D" id="1.20.1720.10">
    <property type="entry name" value="Multidrug resistance protein D"/>
    <property type="match status" value="1"/>
</dbReference>
<keyword evidence="8" id="KW-0997">Cell inner membrane</keyword>
<evidence type="ECO:0000256" key="5">
    <source>
        <dbReference type="ARBA" id="ARBA00022692"/>
    </source>
</evidence>
<feature type="transmembrane region" description="Helical" evidence="8">
    <location>
        <begin position="72"/>
        <end position="89"/>
    </location>
</feature>
<evidence type="ECO:0000256" key="3">
    <source>
        <dbReference type="ARBA" id="ARBA00022448"/>
    </source>
</evidence>
<dbReference type="PROSITE" id="PS00216">
    <property type="entry name" value="SUGAR_TRANSPORT_1"/>
    <property type="match status" value="1"/>
</dbReference>
<dbReference type="GO" id="GO:0042910">
    <property type="term" value="F:xenobiotic transmembrane transporter activity"/>
    <property type="evidence" value="ECO:0007669"/>
    <property type="project" value="InterPro"/>
</dbReference>
<feature type="domain" description="Major facilitator superfamily (MFS) profile" evidence="9">
    <location>
        <begin position="6"/>
        <end position="390"/>
    </location>
</feature>
<dbReference type="STRING" id="1219080.VEZ01S_17_00240"/>
<evidence type="ECO:0000256" key="8">
    <source>
        <dbReference type="RuleBase" id="RU365088"/>
    </source>
</evidence>
<dbReference type="GO" id="GO:0005886">
    <property type="term" value="C:plasma membrane"/>
    <property type="evidence" value="ECO:0007669"/>
    <property type="project" value="UniProtKB-SubCell"/>
</dbReference>
<feature type="transmembrane region" description="Helical" evidence="8">
    <location>
        <begin position="215"/>
        <end position="236"/>
    </location>
</feature>
<proteinExistence type="inferred from homology"/>
<accession>U3B268</accession>
<dbReference type="CDD" id="cd17320">
    <property type="entry name" value="MFS_MdfA_MDR_like"/>
    <property type="match status" value="1"/>
</dbReference>
<dbReference type="InterPro" id="IPR020846">
    <property type="entry name" value="MFS_dom"/>
</dbReference>
<dbReference type="Proteomes" id="UP000016562">
    <property type="component" value="Unassembled WGS sequence"/>
</dbReference>
<dbReference type="PROSITE" id="PS50850">
    <property type="entry name" value="MFS"/>
    <property type="match status" value="1"/>
</dbReference>
<dbReference type="NCBIfam" id="TIGR00710">
    <property type="entry name" value="efflux_Bcr_CflA"/>
    <property type="match status" value="1"/>
</dbReference>
<dbReference type="InterPro" id="IPR005829">
    <property type="entry name" value="Sugar_transporter_CS"/>
</dbReference>
<evidence type="ECO:0000259" key="9">
    <source>
        <dbReference type="PROSITE" id="PS50850"/>
    </source>
</evidence>
<comment type="subcellular location">
    <subcellularLocation>
        <location evidence="8">Cell inner membrane</location>
        <topology evidence="8">Multi-pass membrane protein</topology>
    </subcellularLocation>
    <subcellularLocation>
        <location evidence="1">Cell membrane</location>
        <topology evidence="1">Multi-pass membrane protein</topology>
    </subcellularLocation>
</comment>
<dbReference type="InterPro" id="IPR011701">
    <property type="entry name" value="MFS"/>
</dbReference>
<gene>
    <name evidence="10" type="ORF">VEZ01S_17_00240</name>
</gene>
<dbReference type="AlphaFoldDB" id="U3B268"/>
<evidence type="ECO:0000256" key="6">
    <source>
        <dbReference type="ARBA" id="ARBA00022989"/>
    </source>
</evidence>
<feature type="transmembrane region" description="Helical" evidence="8">
    <location>
        <begin position="7"/>
        <end position="27"/>
    </location>
</feature>
<feature type="transmembrane region" description="Helical" evidence="8">
    <location>
        <begin position="360"/>
        <end position="379"/>
    </location>
</feature>
<feature type="transmembrane region" description="Helical" evidence="8">
    <location>
        <begin position="302"/>
        <end position="328"/>
    </location>
</feature>
<feature type="transmembrane region" description="Helical" evidence="8">
    <location>
        <begin position="278"/>
        <end position="296"/>
    </location>
</feature>
<dbReference type="OrthoDB" id="9814303at2"/>